<evidence type="ECO:0000259" key="8">
    <source>
        <dbReference type="Pfam" id="PF25967"/>
    </source>
</evidence>
<dbReference type="Proteomes" id="UP001139971">
    <property type="component" value="Unassembled WGS sequence"/>
</dbReference>
<dbReference type="GO" id="GO:0022857">
    <property type="term" value="F:transmembrane transporter activity"/>
    <property type="evidence" value="ECO:0007669"/>
    <property type="project" value="InterPro"/>
</dbReference>
<dbReference type="Gene3D" id="1.10.287.470">
    <property type="entry name" value="Helix hairpin bin"/>
    <property type="match status" value="1"/>
</dbReference>
<comment type="caution">
    <text evidence="9">The sequence shown here is derived from an EMBL/GenBank/DDBJ whole genome shotgun (WGS) entry which is preliminary data.</text>
</comment>
<dbReference type="InterPro" id="IPR058626">
    <property type="entry name" value="MdtA-like_b-barrel"/>
</dbReference>
<feature type="domain" description="Multidrug resistance protein MdtA-like barrel-sandwich hybrid" evidence="6">
    <location>
        <begin position="72"/>
        <end position="213"/>
    </location>
</feature>
<reference evidence="9" key="1">
    <citation type="submission" date="2023-02" db="EMBL/GenBank/DDBJ databases">
        <title>Tahibacter soli sp. nov. isolated from soil.</title>
        <authorList>
            <person name="Baek J.H."/>
            <person name="Lee J.K."/>
            <person name="Choi D.G."/>
            <person name="Jeon C.O."/>
        </authorList>
    </citation>
    <scope>NUCLEOTIDE SEQUENCE</scope>
    <source>
        <strain evidence="9">BL</strain>
    </source>
</reference>
<feature type="region of interest" description="Disordered" evidence="3">
    <location>
        <begin position="384"/>
        <end position="412"/>
    </location>
</feature>
<dbReference type="Gene3D" id="2.40.420.20">
    <property type="match status" value="1"/>
</dbReference>
<organism evidence="9 10">
    <name type="scientific">Tahibacter soli</name>
    <dbReference type="NCBI Taxonomy" id="2983605"/>
    <lineage>
        <taxon>Bacteria</taxon>
        <taxon>Pseudomonadati</taxon>
        <taxon>Pseudomonadota</taxon>
        <taxon>Gammaproteobacteria</taxon>
        <taxon>Lysobacterales</taxon>
        <taxon>Rhodanobacteraceae</taxon>
        <taxon>Tahibacter</taxon>
    </lineage>
</organism>
<accession>A0A9X3YNT3</accession>
<comment type="similarity">
    <text evidence="2">Belongs to the membrane fusion protein (MFP) (TC 8.A.1) family.</text>
</comment>
<feature type="chain" id="PRO_5040986368" evidence="4">
    <location>
        <begin position="36"/>
        <end position="412"/>
    </location>
</feature>
<keyword evidence="4" id="KW-0732">Signal</keyword>
<dbReference type="RefSeq" id="WP_263541770.1">
    <property type="nucleotide sequence ID" value="NZ_JAOVZO020000018.1"/>
</dbReference>
<dbReference type="AlphaFoldDB" id="A0A9X3YNT3"/>
<evidence type="ECO:0000259" key="7">
    <source>
        <dbReference type="Pfam" id="PF25944"/>
    </source>
</evidence>
<dbReference type="SUPFAM" id="SSF111369">
    <property type="entry name" value="HlyD-like secretion proteins"/>
    <property type="match status" value="1"/>
</dbReference>
<feature type="domain" description="Multidrug resistance protein MdtA-like C-terminal permuted SH3" evidence="8">
    <location>
        <begin position="321"/>
        <end position="375"/>
    </location>
</feature>
<feature type="domain" description="Multidrug resistance protein MdtA-like beta-barrel" evidence="7">
    <location>
        <begin position="243"/>
        <end position="307"/>
    </location>
</feature>
<dbReference type="InterPro" id="IPR058624">
    <property type="entry name" value="MdtA-like_HH"/>
</dbReference>
<name>A0A9X3YNT3_9GAMM</name>
<dbReference type="InterPro" id="IPR058625">
    <property type="entry name" value="MdtA-like_BSH"/>
</dbReference>
<evidence type="ECO:0000313" key="9">
    <source>
        <dbReference type="EMBL" id="MDC8014131.1"/>
    </source>
</evidence>
<dbReference type="EMBL" id="JAOVZO020000018">
    <property type="protein sequence ID" value="MDC8014131.1"/>
    <property type="molecule type" value="Genomic_DNA"/>
</dbReference>
<dbReference type="GO" id="GO:0005886">
    <property type="term" value="C:plasma membrane"/>
    <property type="evidence" value="ECO:0007669"/>
    <property type="project" value="TreeGrafter"/>
</dbReference>
<dbReference type="PANTHER" id="PTHR30158">
    <property type="entry name" value="ACRA/E-RELATED COMPONENT OF DRUG EFFLUX TRANSPORTER"/>
    <property type="match status" value="1"/>
</dbReference>
<dbReference type="PANTHER" id="PTHR30158:SF26">
    <property type="entry name" value="RESISTANCE-NODULATION-CELL DIVISION (RND) MULTIDRUG EFFLUX MEMBRANE FUSION PROTEIN MEXE"/>
    <property type="match status" value="1"/>
</dbReference>
<feature type="signal peptide" evidence="4">
    <location>
        <begin position="1"/>
        <end position="35"/>
    </location>
</feature>
<dbReference type="Pfam" id="PF25967">
    <property type="entry name" value="RND-MFP_C"/>
    <property type="match status" value="1"/>
</dbReference>
<dbReference type="Gene3D" id="2.40.30.170">
    <property type="match status" value="1"/>
</dbReference>
<keyword evidence="10" id="KW-1185">Reference proteome</keyword>
<dbReference type="Pfam" id="PF25917">
    <property type="entry name" value="BSH_RND"/>
    <property type="match status" value="1"/>
</dbReference>
<comment type="subcellular location">
    <subcellularLocation>
        <location evidence="1">Cell inner membrane</location>
        <topology evidence="1">Lipid-anchor</topology>
    </subcellularLocation>
</comment>
<evidence type="ECO:0000259" key="6">
    <source>
        <dbReference type="Pfam" id="PF25917"/>
    </source>
</evidence>
<evidence type="ECO:0000256" key="4">
    <source>
        <dbReference type="SAM" id="SignalP"/>
    </source>
</evidence>
<sequence length="412" mass="44223">MKRIPRSVSPALPRAAALALLVVALAGCNRGGAGAGGHGQMPPPPAVNVAAVVQKEVMLWDEFTGRIEAVDRVEVRPRVTGYLDKVNFVEGAVVKKGDVLFQIDDREYRAAHGRAVADIERAKARVLLAKRQLERAQQLVASKLTPRSEVDTREAEVSQAQADLAASQAAAEQTKLNVEFTRIISPIDGRVSKAIVTPGNLVTSNAPEATLLTTVVSIDPVYVSFEGDEQTYLRYQSLARDGTRQSSRDAKNPVRIGLADEAGYPHEGVMQFVDNALDANTGTIRARAVLDNKEGLFTPGLFARVRLLGSGKQSVLLVNDRAVMTDQDRKFVYVLGPENRALRKDVKLGPQVEGLRVVTDGLTAGENVLVNGMQKVFFPGMPVAPNTVPMDKPEQAPPQAPGAPGQPAQGAH</sequence>
<dbReference type="InterPro" id="IPR058627">
    <property type="entry name" value="MdtA-like_C"/>
</dbReference>
<gene>
    <name evidence="9" type="ORF">OD750_016420</name>
</gene>
<evidence type="ECO:0000256" key="2">
    <source>
        <dbReference type="ARBA" id="ARBA00009477"/>
    </source>
</evidence>
<dbReference type="NCBIfam" id="TIGR01730">
    <property type="entry name" value="RND_mfp"/>
    <property type="match status" value="1"/>
</dbReference>
<dbReference type="Gene3D" id="2.40.50.100">
    <property type="match status" value="1"/>
</dbReference>
<proteinExistence type="inferred from homology"/>
<dbReference type="Pfam" id="PF25944">
    <property type="entry name" value="Beta-barrel_RND"/>
    <property type="match status" value="1"/>
</dbReference>
<dbReference type="Pfam" id="PF25876">
    <property type="entry name" value="HH_MFP_RND"/>
    <property type="match status" value="1"/>
</dbReference>
<evidence type="ECO:0000259" key="5">
    <source>
        <dbReference type="Pfam" id="PF25876"/>
    </source>
</evidence>
<dbReference type="GO" id="GO:0030313">
    <property type="term" value="C:cell envelope"/>
    <property type="evidence" value="ECO:0007669"/>
    <property type="project" value="UniProtKB-SubCell"/>
</dbReference>
<dbReference type="GO" id="GO:0046677">
    <property type="term" value="P:response to antibiotic"/>
    <property type="evidence" value="ECO:0007669"/>
    <property type="project" value="TreeGrafter"/>
</dbReference>
<feature type="domain" description="Multidrug resistance protein MdtA-like alpha-helical hairpin" evidence="5">
    <location>
        <begin position="115"/>
        <end position="181"/>
    </location>
</feature>
<dbReference type="InterPro" id="IPR006143">
    <property type="entry name" value="RND_pump_MFP"/>
</dbReference>
<evidence type="ECO:0000256" key="3">
    <source>
        <dbReference type="SAM" id="MobiDB-lite"/>
    </source>
</evidence>
<evidence type="ECO:0000313" key="10">
    <source>
        <dbReference type="Proteomes" id="UP001139971"/>
    </source>
</evidence>
<evidence type="ECO:0000256" key="1">
    <source>
        <dbReference type="ARBA" id="ARBA00004519"/>
    </source>
</evidence>
<feature type="compositionally biased region" description="Low complexity" evidence="3">
    <location>
        <begin position="402"/>
        <end position="412"/>
    </location>
</feature>
<protein>
    <submittedName>
        <fullName evidence="9">Efflux RND transporter periplasmic adaptor subunit</fullName>
    </submittedName>
</protein>
<dbReference type="PROSITE" id="PS51257">
    <property type="entry name" value="PROKAR_LIPOPROTEIN"/>
    <property type="match status" value="1"/>
</dbReference>